<evidence type="ECO:0000313" key="1">
    <source>
        <dbReference type="EMBL" id="MEQ2298754.1"/>
    </source>
</evidence>
<accession>A0ABV0YXX0</accession>
<name>A0ABV0YXX0_9TELE</name>
<protein>
    <submittedName>
        <fullName evidence="1">Uncharacterized protein</fullName>
    </submittedName>
</protein>
<keyword evidence="2" id="KW-1185">Reference proteome</keyword>
<sequence>SLLFPVSSLCSTILAPRKQILYVYGPDVPSKAKTTSCFAFNQNDGSQAKAKEGRGVSRVACDLRHGCTHQAPGLG</sequence>
<dbReference type="EMBL" id="JAHRIP010047489">
    <property type="protein sequence ID" value="MEQ2298754.1"/>
    <property type="molecule type" value="Genomic_DNA"/>
</dbReference>
<comment type="caution">
    <text evidence="1">The sequence shown here is derived from an EMBL/GenBank/DDBJ whole genome shotgun (WGS) entry which is preliminary data.</text>
</comment>
<dbReference type="Proteomes" id="UP001469553">
    <property type="component" value="Unassembled WGS sequence"/>
</dbReference>
<reference evidence="1 2" key="1">
    <citation type="submission" date="2021-06" db="EMBL/GenBank/DDBJ databases">
        <authorList>
            <person name="Palmer J.M."/>
        </authorList>
    </citation>
    <scope>NUCLEOTIDE SEQUENCE [LARGE SCALE GENOMIC DNA]</scope>
    <source>
        <strain evidence="1 2">AS_MEX2019</strain>
        <tissue evidence="1">Muscle</tissue>
    </source>
</reference>
<proteinExistence type="predicted"/>
<feature type="non-terminal residue" evidence="1">
    <location>
        <position position="1"/>
    </location>
</feature>
<organism evidence="1 2">
    <name type="scientific">Ameca splendens</name>
    <dbReference type="NCBI Taxonomy" id="208324"/>
    <lineage>
        <taxon>Eukaryota</taxon>
        <taxon>Metazoa</taxon>
        <taxon>Chordata</taxon>
        <taxon>Craniata</taxon>
        <taxon>Vertebrata</taxon>
        <taxon>Euteleostomi</taxon>
        <taxon>Actinopterygii</taxon>
        <taxon>Neopterygii</taxon>
        <taxon>Teleostei</taxon>
        <taxon>Neoteleostei</taxon>
        <taxon>Acanthomorphata</taxon>
        <taxon>Ovalentaria</taxon>
        <taxon>Atherinomorphae</taxon>
        <taxon>Cyprinodontiformes</taxon>
        <taxon>Goodeidae</taxon>
        <taxon>Ameca</taxon>
    </lineage>
</organism>
<gene>
    <name evidence="1" type="ORF">AMECASPLE_008635</name>
</gene>
<evidence type="ECO:0000313" key="2">
    <source>
        <dbReference type="Proteomes" id="UP001469553"/>
    </source>
</evidence>